<organism evidence="2 3">
    <name type="scientific">Bifidobacterium pseudolongum</name>
    <dbReference type="NCBI Taxonomy" id="1694"/>
    <lineage>
        <taxon>Bacteria</taxon>
        <taxon>Bacillati</taxon>
        <taxon>Actinomycetota</taxon>
        <taxon>Actinomycetes</taxon>
        <taxon>Bifidobacteriales</taxon>
        <taxon>Bifidobacteriaceae</taxon>
        <taxon>Bifidobacterium</taxon>
    </lineage>
</organism>
<dbReference type="Proteomes" id="UP000306798">
    <property type="component" value="Unassembled WGS sequence"/>
</dbReference>
<dbReference type="AlphaFoldDB" id="A0A4S4F859"/>
<reference evidence="2 3" key="1">
    <citation type="submission" date="2019-04" db="EMBL/GenBank/DDBJ databases">
        <title>Microbes associate with the intestines of laboratory mice.</title>
        <authorList>
            <person name="Navarre W."/>
            <person name="Wong E."/>
            <person name="Huang K.C."/>
            <person name="Tropini C."/>
            <person name="Ng K."/>
            <person name="Yu B."/>
        </authorList>
    </citation>
    <scope>NUCLEOTIDE SEQUENCE [LARGE SCALE GENOMIC DNA]</scope>
    <source>
        <strain evidence="2 3">NM87_A27A</strain>
    </source>
</reference>
<name>A0A4S4F859_9BIFI</name>
<dbReference type="EMBL" id="SSTF01000019">
    <property type="protein sequence ID" value="THG24926.1"/>
    <property type="molecule type" value="Genomic_DNA"/>
</dbReference>
<dbReference type="InterPro" id="IPR009061">
    <property type="entry name" value="DNA-bd_dom_put_sf"/>
</dbReference>
<protein>
    <submittedName>
        <fullName evidence="2">Helix-turn-helix domain-containing protein</fullName>
    </submittedName>
</protein>
<dbReference type="Pfam" id="PF12728">
    <property type="entry name" value="HTH_17"/>
    <property type="match status" value="1"/>
</dbReference>
<gene>
    <name evidence="2" type="ORF">E5991_06915</name>
</gene>
<dbReference type="RefSeq" id="WP_136511475.1">
    <property type="nucleotide sequence ID" value="NZ_SSTF01000019.1"/>
</dbReference>
<dbReference type="InterPro" id="IPR041657">
    <property type="entry name" value="HTH_17"/>
</dbReference>
<evidence type="ECO:0000313" key="3">
    <source>
        <dbReference type="Proteomes" id="UP000306798"/>
    </source>
</evidence>
<sequence length="65" mass="7590">MTSAGIEPRRLYTTAEAAALLNYSERTLRRWRKDEVGPHYVRYGAALRYGYFGFDLIAYLKEGRQ</sequence>
<accession>A0A4S4F859</accession>
<comment type="caution">
    <text evidence="2">The sequence shown here is derived from an EMBL/GenBank/DDBJ whole genome shotgun (WGS) entry which is preliminary data.</text>
</comment>
<dbReference type="SUPFAM" id="SSF46955">
    <property type="entry name" value="Putative DNA-binding domain"/>
    <property type="match status" value="1"/>
</dbReference>
<evidence type="ECO:0000313" key="2">
    <source>
        <dbReference type="EMBL" id="THG24926.1"/>
    </source>
</evidence>
<proteinExistence type="predicted"/>
<feature type="domain" description="Helix-turn-helix" evidence="1">
    <location>
        <begin position="11"/>
        <end position="49"/>
    </location>
</feature>
<evidence type="ECO:0000259" key="1">
    <source>
        <dbReference type="Pfam" id="PF12728"/>
    </source>
</evidence>